<feature type="transmembrane region" description="Helical" evidence="1">
    <location>
        <begin position="254"/>
        <end position="276"/>
    </location>
</feature>
<feature type="transmembrane region" description="Helical" evidence="1">
    <location>
        <begin position="56"/>
        <end position="84"/>
    </location>
</feature>
<evidence type="ECO:0000313" key="2">
    <source>
        <dbReference type="EMBL" id="KAG7089641.1"/>
    </source>
</evidence>
<feature type="transmembrane region" description="Helical" evidence="1">
    <location>
        <begin position="172"/>
        <end position="198"/>
    </location>
</feature>
<accession>A0A9P7UR23</accession>
<keyword evidence="1" id="KW-0812">Transmembrane</keyword>
<evidence type="ECO:0000313" key="3">
    <source>
        <dbReference type="Proteomes" id="UP001049176"/>
    </source>
</evidence>
<organism evidence="2 3">
    <name type="scientific">Marasmius oreades</name>
    <name type="common">fairy-ring Marasmius</name>
    <dbReference type="NCBI Taxonomy" id="181124"/>
    <lineage>
        <taxon>Eukaryota</taxon>
        <taxon>Fungi</taxon>
        <taxon>Dikarya</taxon>
        <taxon>Basidiomycota</taxon>
        <taxon>Agaricomycotina</taxon>
        <taxon>Agaricomycetes</taxon>
        <taxon>Agaricomycetidae</taxon>
        <taxon>Agaricales</taxon>
        <taxon>Marasmiineae</taxon>
        <taxon>Marasmiaceae</taxon>
        <taxon>Marasmius</taxon>
    </lineage>
</organism>
<dbReference type="OrthoDB" id="3250682at2759"/>
<keyword evidence="3" id="KW-1185">Reference proteome</keyword>
<keyword evidence="1" id="KW-0472">Membrane</keyword>
<evidence type="ECO:0000256" key="1">
    <source>
        <dbReference type="SAM" id="Phobius"/>
    </source>
</evidence>
<feature type="transmembrane region" description="Helical" evidence="1">
    <location>
        <begin position="104"/>
        <end position="125"/>
    </location>
</feature>
<dbReference type="Proteomes" id="UP001049176">
    <property type="component" value="Chromosome 7"/>
</dbReference>
<reference evidence="2" key="1">
    <citation type="journal article" date="2021" name="Genome Biol. Evol.">
        <title>The assembled and annotated genome of the fairy-ring fungus Marasmius oreades.</title>
        <authorList>
            <person name="Hiltunen M."/>
            <person name="Ament-Velasquez S.L."/>
            <person name="Johannesson H."/>
        </authorList>
    </citation>
    <scope>NUCLEOTIDE SEQUENCE</scope>
    <source>
        <strain evidence="2">03SP1</strain>
    </source>
</reference>
<feature type="transmembrane region" description="Helical" evidence="1">
    <location>
        <begin position="132"/>
        <end position="152"/>
    </location>
</feature>
<dbReference type="KEGG" id="more:E1B28_011303"/>
<dbReference type="GeneID" id="66080378"/>
<gene>
    <name evidence="2" type="ORF">E1B28_011303</name>
</gene>
<dbReference type="EMBL" id="CM032187">
    <property type="protein sequence ID" value="KAG7089641.1"/>
    <property type="molecule type" value="Genomic_DNA"/>
</dbReference>
<sequence>MTLPLVPLSLADIVINTFLYGIFFLLNLVSVWFICFPLRRRAERGPGFAVLKKPMLIGALTLFVTVTAHWVCNVLRLFQAMIYFKQGTAPLEYYADLSQRLYPIKTGLIMASIFAGDIMIIYRLWVVWSCQYYIIILPSITLIGLAISGSGITYQLSHSMKGKNIFVSSAQAWVICEGLFTVLTNVYCTGLIAWRIWYTNRHSVPPGRDKSRPSSTSRHLMAAMVIFIESALLYSSFLLVFIGTYVGKQHTESLIADCLPSVAGIAFSFINVRAYLFRVTSASQLPSTLPSIRWHTSRSNDNDVDEELPYPKQPLAVRNVHPTESSNYFPASVESSKVAEHGTLEDRVSVNDHDRICI</sequence>
<keyword evidence="1" id="KW-1133">Transmembrane helix</keyword>
<dbReference type="AlphaFoldDB" id="A0A9P7UR23"/>
<feature type="transmembrane region" description="Helical" evidence="1">
    <location>
        <begin position="13"/>
        <end position="35"/>
    </location>
</feature>
<dbReference type="RefSeq" id="XP_043006111.1">
    <property type="nucleotide sequence ID" value="XM_043156326.1"/>
</dbReference>
<feature type="transmembrane region" description="Helical" evidence="1">
    <location>
        <begin position="219"/>
        <end position="242"/>
    </location>
</feature>
<protein>
    <submittedName>
        <fullName evidence="2">Uncharacterized protein</fullName>
    </submittedName>
</protein>
<name>A0A9P7UR23_9AGAR</name>
<proteinExistence type="predicted"/>
<comment type="caution">
    <text evidence="2">The sequence shown here is derived from an EMBL/GenBank/DDBJ whole genome shotgun (WGS) entry which is preliminary data.</text>
</comment>